<sequence>MASKTSFGYFINWGIYENNGNFQPTDIVPETLTHLLYAFAVTDGTSGTIQLTKYGADVKKPFPGDTNEPGTNLYGCLKQLYLLKLRQRNLKVLLAIGGWTSSQRGEFNFVINPSARATFVESAVKFVEDYGFDGIDIDYEYPANEAQGQGLADLVTALRSAFTALQQRKGDSEPYQITVAVGAGPTGYNFLNIRQMNAAIDYWNLMAYDFTVSTSPISDHHANLYSEPNTRVSGDFAVGEYISRRAKRSKINLGMPLYGYVFQETDGLGRPHGRPQPDRTAGYKELPRTGAEVFTDTAHVASHSYDSRTKELISYDTVDITRTKSQYILDKGLAGSMFWELSKDKLGGDSLVGTAAAIFGTLDPTQNHISYPNSKYENLRRNFAPRPPSAWDREWEYVQGSQALHGGRLWTARWWTKGDEPGVADVWENSGPSPN</sequence>
<protein>
    <submittedName>
        <fullName evidence="1">Uncharacterized protein</fullName>
    </submittedName>
</protein>
<proteinExistence type="predicted"/>
<reference evidence="1 2" key="1">
    <citation type="journal article" date="2019" name="Nat. Ecol. Evol.">
        <title>Megaphylogeny resolves global patterns of mushroom evolution.</title>
        <authorList>
            <person name="Varga T."/>
            <person name="Krizsan K."/>
            <person name="Foldi C."/>
            <person name="Dima B."/>
            <person name="Sanchez-Garcia M."/>
            <person name="Sanchez-Ramirez S."/>
            <person name="Szollosi G.J."/>
            <person name="Szarkandi J.G."/>
            <person name="Papp V."/>
            <person name="Albert L."/>
            <person name="Andreopoulos W."/>
            <person name="Angelini C."/>
            <person name="Antonin V."/>
            <person name="Barry K.W."/>
            <person name="Bougher N.L."/>
            <person name="Buchanan P."/>
            <person name="Buyck B."/>
            <person name="Bense V."/>
            <person name="Catcheside P."/>
            <person name="Chovatia M."/>
            <person name="Cooper J."/>
            <person name="Damon W."/>
            <person name="Desjardin D."/>
            <person name="Finy P."/>
            <person name="Geml J."/>
            <person name="Haridas S."/>
            <person name="Hughes K."/>
            <person name="Justo A."/>
            <person name="Karasinski D."/>
            <person name="Kautmanova I."/>
            <person name="Kiss B."/>
            <person name="Kocsube S."/>
            <person name="Kotiranta H."/>
            <person name="LaButti K.M."/>
            <person name="Lechner B.E."/>
            <person name="Liimatainen K."/>
            <person name="Lipzen A."/>
            <person name="Lukacs Z."/>
            <person name="Mihaltcheva S."/>
            <person name="Morgado L.N."/>
            <person name="Niskanen T."/>
            <person name="Noordeloos M.E."/>
            <person name="Ohm R.A."/>
            <person name="Ortiz-Santana B."/>
            <person name="Ovrebo C."/>
            <person name="Racz N."/>
            <person name="Riley R."/>
            <person name="Savchenko A."/>
            <person name="Shiryaev A."/>
            <person name="Soop K."/>
            <person name="Spirin V."/>
            <person name="Szebenyi C."/>
            <person name="Tomsovsky M."/>
            <person name="Tulloss R.E."/>
            <person name="Uehling J."/>
            <person name="Grigoriev I.V."/>
            <person name="Vagvolgyi C."/>
            <person name="Papp T."/>
            <person name="Martin F.M."/>
            <person name="Miettinen O."/>
            <person name="Hibbett D.S."/>
            <person name="Nagy L.G."/>
        </authorList>
    </citation>
    <scope>NUCLEOTIDE SEQUENCE [LARGE SCALE GENOMIC DNA]</scope>
    <source>
        <strain evidence="1 2">NL-1719</strain>
    </source>
</reference>
<evidence type="ECO:0000313" key="2">
    <source>
        <dbReference type="Proteomes" id="UP000308600"/>
    </source>
</evidence>
<keyword evidence="2" id="KW-1185">Reference proteome</keyword>
<dbReference type="Proteomes" id="UP000308600">
    <property type="component" value="Unassembled WGS sequence"/>
</dbReference>
<accession>A0ACD3AG38</accession>
<organism evidence="1 2">
    <name type="scientific">Pluteus cervinus</name>
    <dbReference type="NCBI Taxonomy" id="181527"/>
    <lineage>
        <taxon>Eukaryota</taxon>
        <taxon>Fungi</taxon>
        <taxon>Dikarya</taxon>
        <taxon>Basidiomycota</taxon>
        <taxon>Agaricomycotina</taxon>
        <taxon>Agaricomycetes</taxon>
        <taxon>Agaricomycetidae</taxon>
        <taxon>Agaricales</taxon>
        <taxon>Pluteineae</taxon>
        <taxon>Pluteaceae</taxon>
        <taxon>Pluteus</taxon>
    </lineage>
</organism>
<dbReference type="EMBL" id="ML208478">
    <property type="protein sequence ID" value="TFK64349.1"/>
    <property type="molecule type" value="Genomic_DNA"/>
</dbReference>
<gene>
    <name evidence="1" type="ORF">BDN72DRAFT_963250</name>
</gene>
<name>A0ACD3AG38_9AGAR</name>
<evidence type="ECO:0000313" key="1">
    <source>
        <dbReference type="EMBL" id="TFK64349.1"/>
    </source>
</evidence>